<keyword evidence="1" id="KW-1133">Transmembrane helix</keyword>
<name>A0A0M2NYW6_STACC</name>
<organism evidence="2 3">
    <name type="scientific">Staphylococcus cohnii subsp. cohnii</name>
    <dbReference type="NCBI Taxonomy" id="74704"/>
    <lineage>
        <taxon>Bacteria</taxon>
        <taxon>Bacillati</taxon>
        <taxon>Bacillota</taxon>
        <taxon>Bacilli</taxon>
        <taxon>Bacillales</taxon>
        <taxon>Staphylococcaceae</taxon>
        <taxon>Staphylococcus</taxon>
        <taxon>Staphylococcus cohnii species complex</taxon>
    </lineage>
</organism>
<gene>
    <name evidence="2" type="ORF">UF66_1006</name>
</gene>
<evidence type="ECO:0000313" key="3">
    <source>
        <dbReference type="Proteomes" id="UP000034455"/>
    </source>
</evidence>
<protein>
    <submittedName>
        <fullName evidence="2">Uncharacterized protein</fullName>
    </submittedName>
</protein>
<dbReference type="Proteomes" id="UP000034455">
    <property type="component" value="Unassembled WGS sequence"/>
</dbReference>
<dbReference type="PATRIC" id="fig|74704.6.peg.1032"/>
<reference evidence="2 3" key="1">
    <citation type="submission" date="2015-03" db="EMBL/GenBank/DDBJ databases">
        <title>Genome Assembly of Staphylococcus cohnii subsp. cohnii strain G22B2.</title>
        <authorList>
            <person name="Nair G."/>
            <person name="Kaur G."/>
            <person name="Khatri I."/>
            <person name="Singh N.K."/>
            <person name="Sathyabama S."/>
            <person name="Maurya S.K."/>
            <person name="Subramanian S."/>
            <person name="Agrewala J.N."/>
            <person name="Mayilraj S."/>
        </authorList>
    </citation>
    <scope>NUCLEOTIDE SEQUENCE [LARGE SCALE GENOMIC DNA]</scope>
    <source>
        <strain evidence="2 3">G22B2</strain>
    </source>
</reference>
<keyword evidence="1" id="KW-0472">Membrane</keyword>
<accession>A0A0M2NYW6</accession>
<dbReference type="EMBL" id="LAKJ01000018">
    <property type="protein sequence ID" value="KKI63150.1"/>
    <property type="molecule type" value="Genomic_DNA"/>
</dbReference>
<dbReference type="RefSeq" id="WP_155395435.1">
    <property type="nucleotide sequence ID" value="NZ_LAKJ01000018.1"/>
</dbReference>
<evidence type="ECO:0000256" key="1">
    <source>
        <dbReference type="SAM" id="Phobius"/>
    </source>
</evidence>
<dbReference type="AlphaFoldDB" id="A0A0M2NYW6"/>
<sequence length="58" mass="6534">MRTLLTFLSMPFSTIAIGLATNDFFIGMLLSVMAGFGLYWFWDKFLDAIKKTESKGSC</sequence>
<feature type="transmembrane region" description="Helical" evidence="1">
    <location>
        <begin position="24"/>
        <end position="42"/>
    </location>
</feature>
<evidence type="ECO:0000313" key="2">
    <source>
        <dbReference type="EMBL" id="KKI63150.1"/>
    </source>
</evidence>
<comment type="caution">
    <text evidence="2">The sequence shown here is derived from an EMBL/GenBank/DDBJ whole genome shotgun (WGS) entry which is preliminary data.</text>
</comment>
<keyword evidence="1" id="KW-0812">Transmembrane</keyword>
<proteinExistence type="predicted"/>